<gene>
    <name evidence="6" type="ORF">GCM10017771_31820</name>
</gene>
<evidence type="ECO:0000256" key="2">
    <source>
        <dbReference type="ARBA" id="ARBA00022630"/>
    </source>
</evidence>
<dbReference type="GO" id="GO:0050660">
    <property type="term" value="F:flavin adenine dinucleotide binding"/>
    <property type="evidence" value="ECO:0007669"/>
    <property type="project" value="TreeGrafter"/>
</dbReference>
<evidence type="ECO:0000256" key="3">
    <source>
        <dbReference type="ARBA" id="ARBA00022827"/>
    </source>
</evidence>
<feature type="domain" description="FAD/NAD(P)-binding" evidence="5">
    <location>
        <begin position="4"/>
        <end position="288"/>
    </location>
</feature>
<evidence type="ECO:0000259" key="5">
    <source>
        <dbReference type="Pfam" id="PF07992"/>
    </source>
</evidence>
<evidence type="ECO:0000256" key="4">
    <source>
        <dbReference type="ARBA" id="ARBA00023002"/>
    </source>
</evidence>
<name>A0A919GNV7_9ACTN</name>
<dbReference type="InterPro" id="IPR023753">
    <property type="entry name" value="FAD/NAD-binding_dom"/>
</dbReference>
<dbReference type="PANTHER" id="PTHR43735:SF3">
    <property type="entry name" value="FERROPTOSIS SUPPRESSOR PROTEIN 1"/>
    <property type="match status" value="1"/>
</dbReference>
<reference evidence="6" key="2">
    <citation type="submission" date="2020-09" db="EMBL/GenBank/DDBJ databases">
        <authorList>
            <person name="Sun Q."/>
            <person name="Zhou Y."/>
        </authorList>
    </citation>
    <scope>NUCLEOTIDE SEQUENCE</scope>
    <source>
        <strain evidence="6">CGMCC 4.7403</strain>
    </source>
</reference>
<dbReference type="SUPFAM" id="SSF51905">
    <property type="entry name" value="FAD/NAD(P)-binding domain"/>
    <property type="match status" value="1"/>
</dbReference>
<proteinExistence type="inferred from homology"/>
<sequence length="361" mass="37895">MTATVAVIGGGYGGATVAKALDDVADVILIEPRDAFVHNVAALRGVTDQSWTDKLFIPYGKLLTHGTVRRDRAAEVAASTVRLASGDTVEADYIVLATGSNAPYPANLDTLDSWAGTKKLNATRAELERASRVLLLGAGPVGLEFAGEIKAAWPDKAVTVVEPQSRLLANGAFPEQFHAELRAQLDQLGIELLLGTSLRELPSSASGVAGKFTVTTDSGTDLTADVWFACHGVTANSDILGEGLSGALRVDRRIAVTPELRVQGQETVFAVGDITAVPELKMARLAQKHAEVVAANIRTLVEGGSELTAYETEGADSIVLPLGPRGGVSYVPDLGVLGAAGTADIKGTFFLDSYRELFNQK</sequence>
<reference evidence="6" key="1">
    <citation type="journal article" date="2014" name="Int. J. Syst. Evol. Microbiol.">
        <title>Complete genome sequence of Corynebacterium casei LMG S-19264T (=DSM 44701T), isolated from a smear-ripened cheese.</title>
        <authorList>
            <consortium name="US DOE Joint Genome Institute (JGI-PGF)"/>
            <person name="Walter F."/>
            <person name="Albersmeier A."/>
            <person name="Kalinowski J."/>
            <person name="Ruckert C."/>
        </authorList>
    </citation>
    <scope>NUCLEOTIDE SEQUENCE</scope>
    <source>
        <strain evidence="6">CGMCC 4.7403</strain>
    </source>
</reference>
<keyword evidence="7" id="KW-1185">Reference proteome</keyword>
<dbReference type="AlphaFoldDB" id="A0A919GNV7"/>
<comment type="similarity">
    <text evidence="1">Belongs to the FAD-dependent oxidoreductase family.</text>
</comment>
<dbReference type="Proteomes" id="UP000603227">
    <property type="component" value="Unassembled WGS sequence"/>
</dbReference>
<dbReference type="EMBL" id="BNAT01000009">
    <property type="protein sequence ID" value="GHH88058.1"/>
    <property type="molecule type" value="Genomic_DNA"/>
</dbReference>
<keyword evidence="2" id="KW-0285">Flavoprotein</keyword>
<keyword evidence="4" id="KW-0560">Oxidoreductase</keyword>
<dbReference type="GO" id="GO:0004174">
    <property type="term" value="F:electron-transferring-flavoprotein dehydrogenase activity"/>
    <property type="evidence" value="ECO:0007669"/>
    <property type="project" value="TreeGrafter"/>
</dbReference>
<evidence type="ECO:0000313" key="6">
    <source>
        <dbReference type="EMBL" id="GHH88058.1"/>
    </source>
</evidence>
<dbReference type="Pfam" id="PF07992">
    <property type="entry name" value="Pyr_redox_2"/>
    <property type="match status" value="1"/>
</dbReference>
<evidence type="ECO:0000313" key="7">
    <source>
        <dbReference type="Proteomes" id="UP000603227"/>
    </source>
</evidence>
<organism evidence="6 7">
    <name type="scientific">Streptomyces capitiformicae</name>
    <dbReference type="NCBI Taxonomy" id="2014920"/>
    <lineage>
        <taxon>Bacteria</taxon>
        <taxon>Bacillati</taxon>
        <taxon>Actinomycetota</taxon>
        <taxon>Actinomycetes</taxon>
        <taxon>Kitasatosporales</taxon>
        <taxon>Streptomycetaceae</taxon>
        <taxon>Streptomyces</taxon>
    </lineage>
</organism>
<evidence type="ECO:0000256" key="1">
    <source>
        <dbReference type="ARBA" id="ARBA00006442"/>
    </source>
</evidence>
<accession>A0A919GNV7</accession>
<dbReference type="PRINTS" id="PR00368">
    <property type="entry name" value="FADPNR"/>
</dbReference>
<dbReference type="InterPro" id="IPR036188">
    <property type="entry name" value="FAD/NAD-bd_sf"/>
</dbReference>
<dbReference type="Gene3D" id="3.50.50.100">
    <property type="match status" value="1"/>
</dbReference>
<dbReference type="GO" id="GO:0005737">
    <property type="term" value="C:cytoplasm"/>
    <property type="evidence" value="ECO:0007669"/>
    <property type="project" value="TreeGrafter"/>
</dbReference>
<dbReference type="RefSeq" id="WP_189783111.1">
    <property type="nucleotide sequence ID" value="NZ_BNAT01000009.1"/>
</dbReference>
<dbReference type="PANTHER" id="PTHR43735">
    <property type="entry name" value="APOPTOSIS-INDUCING FACTOR 1"/>
    <property type="match status" value="1"/>
</dbReference>
<keyword evidence="3" id="KW-0274">FAD</keyword>
<protein>
    <recommendedName>
        <fullName evidence="5">FAD/NAD(P)-binding domain-containing protein</fullName>
    </recommendedName>
</protein>
<comment type="caution">
    <text evidence="6">The sequence shown here is derived from an EMBL/GenBank/DDBJ whole genome shotgun (WGS) entry which is preliminary data.</text>
</comment>